<dbReference type="Proteomes" id="UP001276854">
    <property type="component" value="Unassembled WGS sequence"/>
</dbReference>
<dbReference type="EMBL" id="JAWONS010000109">
    <property type="protein sequence ID" value="MDW2797264.1"/>
    <property type="molecule type" value="Genomic_DNA"/>
</dbReference>
<keyword evidence="3" id="KW-1185">Reference proteome</keyword>
<organism evidence="2 3">
    <name type="scientific">Clostridium boliviensis</name>
    <dbReference type="NCBI Taxonomy" id="318465"/>
    <lineage>
        <taxon>Bacteria</taxon>
        <taxon>Bacillati</taxon>
        <taxon>Bacillota</taxon>
        <taxon>Clostridia</taxon>
        <taxon>Eubacteriales</taxon>
        <taxon>Clostridiaceae</taxon>
        <taxon>Clostridium</taxon>
    </lineage>
</organism>
<dbReference type="RefSeq" id="WP_318063518.1">
    <property type="nucleotide sequence ID" value="NZ_JAWONS010000109.1"/>
</dbReference>
<reference evidence="2 3" key="1">
    <citation type="submission" date="2023-10" db="EMBL/GenBank/DDBJ databases">
        <title>A novel Glycoside Hydrolase 43-Like Enzyme from Clostrdium boliviensis is an Endo-xylanase, and a Candidate for Xylooligosaccharides Production from Different Xylan Substrates.</title>
        <authorList>
            <person name="Alvarez M.T."/>
            <person name="Rocabado-Villegas L.R."/>
            <person name="Salas-Veizaga D.M."/>
            <person name="Linares-Pasten J.A."/>
            <person name="Gudmundsdottir E.E."/>
            <person name="Hreggvidsson G.O."/>
            <person name="Adlercreutz P."/>
            <person name="Nordberg Karlsson E."/>
        </authorList>
    </citation>
    <scope>NUCLEOTIDE SEQUENCE [LARGE SCALE GENOMIC DNA]</scope>
    <source>
        <strain evidence="2 3">E-1</strain>
    </source>
</reference>
<keyword evidence="1" id="KW-0472">Membrane</keyword>
<evidence type="ECO:0000256" key="1">
    <source>
        <dbReference type="SAM" id="Phobius"/>
    </source>
</evidence>
<protein>
    <submittedName>
        <fullName evidence="2">Uncharacterized protein</fullName>
    </submittedName>
</protein>
<gene>
    <name evidence="2" type="ORF">RZO55_06705</name>
</gene>
<comment type="caution">
    <text evidence="2">The sequence shown here is derived from an EMBL/GenBank/DDBJ whole genome shotgun (WGS) entry which is preliminary data.</text>
</comment>
<proteinExistence type="predicted"/>
<name>A0ABU4GI12_9CLOT</name>
<evidence type="ECO:0000313" key="2">
    <source>
        <dbReference type="EMBL" id="MDW2797264.1"/>
    </source>
</evidence>
<evidence type="ECO:0000313" key="3">
    <source>
        <dbReference type="Proteomes" id="UP001276854"/>
    </source>
</evidence>
<sequence length="58" mass="6400">MDDKKTYNKVMLIVLCIILILLCAGIYSYIQGYGAVEIPLGRAKIVRVGMVVPPVHIP</sequence>
<accession>A0ABU4GI12</accession>
<keyword evidence="1" id="KW-0812">Transmembrane</keyword>
<keyword evidence="1" id="KW-1133">Transmembrane helix</keyword>
<feature type="transmembrane region" description="Helical" evidence="1">
    <location>
        <begin position="12"/>
        <end position="30"/>
    </location>
</feature>